<evidence type="ECO:0000256" key="7">
    <source>
        <dbReference type="ARBA" id="ARBA00040167"/>
    </source>
</evidence>
<dbReference type="PANTHER" id="PTHR38042:SF1">
    <property type="entry name" value="UROPORPHYRINOGEN-III SYNTHASE, CHLOROPLASTIC"/>
    <property type="match status" value="1"/>
</dbReference>
<evidence type="ECO:0000256" key="5">
    <source>
        <dbReference type="ARBA" id="ARBA00023244"/>
    </source>
</evidence>
<comment type="catalytic activity">
    <reaction evidence="8 9">
        <text>hydroxymethylbilane = uroporphyrinogen III + H2O</text>
        <dbReference type="Rhea" id="RHEA:18965"/>
        <dbReference type="ChEBI" id="CHEBI:15377"/>
        <dbReference type="ChEBI" id="CHEBI:57308"/>
        <dbReference type="ChEBI" id="CHEBI:57845"/>
        <dbReference type="EC" id="4.2.1.75"/>
    </reaction>
</comment>
<dbReference type="GO" id="GO:0006782">
    <property type="term" value="P:protoporphyrinogen IX biosynthetic process"/>
    <property type="evidence" value="ECO:0007669"/>
    <property type="project" value="UniProtKB-UniRule"/>
</dbReference>
<dbReference type="InterPro" id="IPR039793">
    <property type="entry name" value="UROS/Hem4"/>
</dbReference>
<evidence type="ECO:0000313" key="11">
    <source>
        <dbReference type="EMBL" id="SDD51549.1"/>
    </source>
</evidence>
<evidence type="ECO:0000256" key="8">
    <source>
        <dbReference type="ARBA" id="ARBA00048617"/>
    </source>
</evidence>
<reference evidence="11 12" key="1">
    <citation type="submission" date="2016-10" db="EMBL/GenBank/DDBJ databases">
        <authorList>
            <person name="de Groot N.N."/>
        </authorList>
    </citation>
    <scope>NUCLEOTIDE SEQUENCE [LARGE SCALE GENOMIC DNA]</scope>
    <source>
        <strain evidence="11 12">DSM 16957</strain>
    </source>
</reference>
<protein>
    <recommendedName>
        <fullName evidence="7 9">Uroporphyrinogen-III synthase</fullName>
        <ecNumber evidence="3 9">4.2.1.75</ecNumber>
    </recommendedName>
</protein>
<keyword evidence="4 9" id="KW-0456">Lyase</keyword>
<dbReference type="InterPro" id="IPR003754">
    <property type="entry name" value="4pyrrol_synth_uPrphyn_synth"/>
</dbReference>
<dbReference type="EC" id="4.2.1.75" evidence="3 9"/>
<dbReference type="CDD" id="cd06578">
    <property type="entry name" value="HemD"/>
    <property type="match status" value="1"/>
</dbReference>
<dbReference type="Proteomes" id="UP000199603">
    <property type="component" value="Unassembled WGS sequence"/>
</dbReference>
<dbReference type="AlphaFoldDB" id="A0A1G6VD27"/>
<comment type="pathway">
    <text evidence="1 9">Porphyrin-containing compound metabolism; protoporphyrin-IX biosynthesis; coproporphyrinogen-III from 5-aminolevulinate: step 3/4.</text>
</comment>
<organism evidence="11 12">
    <name type="scientific">Aquimonas voraii</name>
    <dbReference type="NCBI Taxonomy" id="265719"/>
    <lineage>
        <taxon>Bacteria</taxon>
        <taxon>Pseudomonadati</taxon>
        <taxon>Pseudomonadota</taxon>
        <taxon>Gammaproteobacteria</taxon>
        <taxon>Lysobacterales</taxon>
        <taxon>Lysobacteraceae</taxon>
        <taxon>Aquimonas</taxon>
    </lineage>
</organism>
<evidence type="ECO:0000259" key="10">
    <source>
        <dbReference type="Pfam" id="PF02602"/>
    </source>
</evidence>
<feature type="domain" description="Tetrapyrrole biosynthesis uroporphyrinogen III synthase" evidence="10">
    <location>
        <begin position="14"/>
        <end position="237"/>
    </location>
</feature>
<evidence type="ECO:0000256" key="9">
    <source>
        <dbReference type="RuleBase" id="RU366031"/>
    </source>
</evidence>
<evidence type="ECO:0000313" key="12">
    <source>
        <dbReference type="Proteomes" id="UP000199603"/>
    </source>
</evidence>
<keyword evidence="5 9" id="KW-0627">Porphyrin biosynthesis</keyword>
<evidence type="ECO:0000256" key="2">
    <source>
        <dbReference type="ARBA" id="ARBA00008133"/>
    </source>
</evidence>
<sequence>MISLRERSQQAAAKRTIEAAGAKALALPGLRLEPLDASAALEQALAKRPGIALCISPAAVRFLLKLDPRIAARVPIGAGVGAGTAAALGRAGFAEVLAPIDQGPQISEGLLAHPRLAQGAGETVLLVAAPGGRGVLAPELRARGFAVEEVQVYRRGPARLDARHARTVLTAGAPLGLLLSSAEALDNVLGQLPAEAVVKLKQARVAASSERLLAHARSRGFSDTVLAAGPQPQALVAALAASVMP</sequence>
<keyword evidence="12" id="KW-1185">Reference proteome</keyword>
<dbReference type="GO" id="GO:0006780">
    <property type="term" value="P:uroporphyrinogen III biosynthetic process"/>
    <property type="evidence" value="ECO:0007669"/>
    <property type="project" value="UniProtKB-UniRule"/>
</dbReference>
<evidence type="ECO:0000256" key="4">
    <source>
        <dbReference type="ARBA" id="ARBA00023239"/>
    </source>
</evidence>
<dbReference type="STRING" id="265719.SAMN04488509_10319"/>
<comment type="similarity">
    <text evidence="2 9">Belongs to the uroporphyrinogen-III synthase family.</text>
</comment>
<evidence type="ECO:0000256" key="1">
    <source>
        <dbReference type="ARBA" id="ARBA00004772"/>
    </source>
</evidence>
<comment type="function">
    <text evidence="6 9">Catalyzes cyclization of the linear tetrapyrrole, hydroxymethylbilane, to the macrocyclic uroporphyrinogen III.</text>
</comment>
<evidence type="ECO:0000256" key="6">
    <source>
        <dbReference type="ARBA" id="ARBA00037589"/>
    </source>
</evidence>
<dbReference type="InterPro" id="IPR036108">
    <property type="entry name" value="4pyrrol_syn_uPrphyn_synt_sf"/>
</dbReference>
<dbReference type="GO" id="GO:0004852">
    <property type="term" value="F:uroporphyrinogen-III synthase activity"/>
    <property type="evidence" value="ECO:0007669"/>
    <property type="project" value="UniProtKB-UniRule"/>
</dbReference>
<proteinExistence type="inferred from homology"/>
<dbReference type="PANTHER" id="PTHR38042">
    <property type="entry name" value="UROPORPHYRINOGEN-III SYNTHASE, CHLOROPLASTIC"/>
    <property type="match status" value="1"/>
</dbReference>
<dbReference type="Gene3D" id="3.40.50.10090">
    <property type="match status" value="2"/>
</dbReference>
<dbReference type="SUPFAM" id="SSF69618">
    <property type="entry name" value="HemD-like"/>
    <property type="match status" value="1"/>
</dbReference>
<dbReference type="RefSeq" id="WP_176764066.1">
    <property type="nucleotide sequence ID" value="NZ_FNAG01000003.1"/>
</dbReference>
<accession>A0A1G6VD27</accession>
<dbReference type="Pfam" id="PF02602">
    <property type="entry name" value="HEM4"/>
    <property type="match status" value="1"/>
</dbReference>
<evidence type="ECO:0000256" key="3">
    <source>
        <dbReference type="ARBA" id="ARBA00013109"/>
    </source>
</evidence>
<dbReference type="EMBL" id="FNAG01000003">
    <property type="protein sequence ID" value="SDD51549.1"/>
    <property type="molecule type" value="Genomic_DNA"/>
</dbReference>
<gene>
    <name evidence="11" type="ORF">SAMN04488509_10319</name>
</gene>
<dbReference type="UniPathway" id="UPA00251">
    <property type="reaction ID" value="UER00320"/>
</dbReference>
<name>A0A1G6VD27_9GAMM</name>